<dbReference type="InterPro" id="IPR006910">
    <property type="entry name" value="Rad21_Rec8_N"/>
</dbReference>
<evidence type="ECO:0000313" key="7">
    <source>
        <dbReference type="EMBL" id="PKA66117.1"/>
    </source>
</evidence>
<dbReference type="STRING" id="1088818.A0A2I0BE85"/>
<sequence length="645" mass="73130">MFYSHTLLSRKGPLGIIWIAAYCFRNLRKQQIEGTNIPSSVDKIMLELQISHRVLAQLLLGIVKIFSKQVDYLCDECDEALTKLRKSFTPSRGPTYQKPRARTGKDSAVNGEAGSVQKHRAAEVEENATFHLIETIRAAYHQVGITLPDRFELDSFDLGIPDSVDTGGTHQQSKRQDELTDDFIRPSFLKECFSTEPVVPVNSTCFTPLADILPCSLMDVDLELSEPNSSSIFASAQKTQSDIQKSECEKHDILSVSVSQDNSVRDDIPEILSNIHQLEEQRNQTKLMPSEKDKSVQLENQRNDTKLMPLDCDKIIADEERRNQNESSDLKRLHLSQNDEVNVIEEPHSDALLPNKSQRKSDLSGTPSPTFKMTTPTIKERPPTSKKRKRSFNGSIILSNGFMRQMLHDASDLVFKRRKAPHTDLDVWRSHTLLNIEQSFIQSLITVSSLEMKTLLQKKLPVNPPDSPKTHVDAEMSELPKKKKLSEDLKEPAQSLIDPTNGKNEMPYRSSDILITESEVLIQQKQTTSSEMLGKEITSSDTSEFQVVFMDTGSHENAIDQDHEWSARTREVARYLYNKFRALKAKNQEGILRLFENFEGKPRAKCARLFYETLALKTHSCIDVIQDCPYGDISMSPTSKLESFL</sequence>
<comment type="similarity">
    <text evidence="2">Belongs to the rad21 family.</text>
</comment>
<comment type="subcellular location">
    <subcellularLocation>
        <location evidence="1">Nucleus</location>
    </subcellularLocation>
</comment>
<feature type="region of interest" description="Disordered" evidence="4">
    <location>
        <begin position="461"/>
        <end position="503"/>
    </location>
</feature>
<dbReference type="GO" id="GO:0003682">
    <property type="term" value="F:chromatin binding"/>
    <property type="evidence" value="ECO:0007669"/>
    <property type="project" value="TreeGrafter"/>
</dbReference>
<dbReference type="Proteomes" id="UP000236161">
    <property type="component" value="Unassembled WGS sequence"/>
</dbReference>
<dbReference type="OrthoDB" id="10071381at2759"/>
<reference evidence="7 8" key="1">
    <citation type="journal article" date="2017" name="Nature">
        <title>The Apostasia genome and the evolution of orchids.</title>
        <authorList>
            <person name="Zhang G.Q."/>
            <person name="Liu K.W."/>
            <person name="Li Z."/>
            <person name="Lohaus R."/>
            <person name="Hsiao Y.Y."/>
            <person name="Niu S.C."/>
            <person name="Wang J.Y."/>
            <person name="Lin Y.C."/>
            <person name="Xu Q."/>
            <person name="Chen L.J."/>
            <person name="Yoshida K."/>
            <person name="Fujiwara S."/>
            <person name="Wang Z.W."/>
            <person name="Zhang Y.Q."/>
            <person name="Mitsuda N."/>
            <person name="Wang M."/>
            <person name="Liu G.H."/>
            <person name="Pecoraro L."/>
            <person name="Huang H.X."/>
            <person name="Xiao X.J."/>
            <person name="Lin M."/>
            <person name="Wu X.Y."/>
            <person name="Wu W.L."/>
            <person name="Chen Y.Y."/>
            <person name="Chang S.B."/>
            <person name="Sakamoto S."/>
            <person name="Ohme-Takagi M."/>
            <person name="Yagi M."/>
            <person name="Zeng S.J."/>
            <person name="Shen C.Y."/>
            <person name="Yeh C.M."/>
            <person name="Luo Y.B."/>
            <person name="Tsai W.C."/>
            <person name="Van de Peer Y."/>
            <person name="Liu Z.J."/>
        </authorList>
    </citation>
    <scope>NUCLEOTIDE SEQUENCE [LARGE SCALE GENOMIC DNA]</scope>
    <source>
        <strain evidence="8">cv. Shenzhen</strain>
        <tissue evidence="7">Stem</tissue>
    </source>
</reference>
<dbReference type="GO" id="GO:0008278">
    <property type="term" value="C:cohesin complex"/>
    <property type="evidence" value="ECO:0007669"/>
    <property type="project" value="InterPro"/>
</dbReference>
<dbReference type="Pfam" id="PF04824">
    <property type="entry name" value="Rad21_Rec8"/>
    <property type="match status" value="1"/>
</dbReference>
<feature type="region of interest" description="Disordered" evidence="4">
    <location>
        <begin position="348"/>
        <end position="392"/>
    </location>
</feature>
<dbReference type="GO" id="GO:0005634">
    <property type="term" value="C:nucleus"/>
    <property type="evidence" value="ECO:0007669"/>
    <property type="project" value="UniProtKB-SubCell"/>
</dbReference>
<name>A0A2I0BE85_9ASPA</name>
<evidence type="ECO:0000256" key="1">
    <source>
        <dbReference type="ARBA" id="ARBA00004123"/>
    </source>
</evidence>
<evidence type="ECO:0000256" key="3">
    <source>
        <dbReference type="ARBA" id="ARBA00023242"/>
    </source>
</evidence>
<dbReference type="InterPro" id="IPR036390">
    <property type="entry name" value="WH_DNA-bd_sf"/>
</dbReference>
<evidence type="ECO:0000259" key="6">
    <source>
        <dbReference type="Pfam" id="PF04825"/>
    </source>
</evidence>
<evidence type="ECO:0000259" key="5">
    <source>
        <dbReference type="Pfam" id="PF04824"/>
    </source>
</evidence>
<evidence type="ECO:0000256" key="2">
    <source>
        <dbReference type="ARBA" id="ARBA00009870"/>
    </source>
</evidence>
<dbReference type="InterPro" id="IPR023093">
    <property type="entry name" value="ScpA-like_C"/>
</dbReference>
<dbReference type="PANTHER" id="PTHR12585">
    <property type="entry name" value="SCC1 / RAD21 FAMILY MEMBER"/>
    <property type="match status" value="1"/>
</dbReference>
<accession>A0A2I0BE85</accession>
<dbReference type="Pfam" id="PF04825">
    <property type="entry name" value="Rad21_Rec8_N"/>
    <property type="match status" value="1"/>
</dbReference>
<dbReference type="GO" id="GO:1990414">
    <property type="term" value="P:replication-born double-strand break repair via sister chromatid exchange"/>
    <property type="evidence" value="ECO:0007669"/>
    <property type="project" value="TreeGrafter"/>
</dbReference>
<keyword evidence="8" id="KW-1185">Reference proteome</keyword>
<evidence type="ECO:0000313" key="8">
    <source>
        <dbReference type="Proteomes" id="UP000236161"/>
    </source>
</evidence>
<dbReference type="InterPro" id="IPR039781">
    <property type="entry name" value="Rad21/Rec8-like"/>
</dbReference>
<organism evidence="7 8">
    <name type="scientific">Apostasia shenzhenica</name>
    <dbReference type="NCBI Taxonomy" id="1088818"/>
    <lineage>
        <taxon>Eukaryota</taxon>
        <taxon>Viridiplantae</taxon>
        <taxon>Streptophyta</taxon>
        <taxon>Embryophyta</taxon>
        <taxon>Tracheophyta</taxon>
        <taxon>Spermatophyta</taxon>
        <taxon>Magnoliopsida</taxon>
        <taxon>Liliopsida</taxon>
        <taxon>Asparagales</taxon>
        <taxon>Orchidaceae</taxon>
        <taxon>Apostasioideae</taxon>
        <taxon>Apostasia</taxon>
    </lineage>
</organism>
<keyword evidence="3" id="KW-0539">Nucleus</keyword>
<gene>
    <name evidence="7" type="primary">SYN2</name>
    <name evidence="7" type="ORF">AXF42_Ash018407</name>
</gene>
<dbReference type="GO" id="GO:0007062">
    <property type="term" value="P:sister chromatid cohesion"/>
    <property type="evidence" value="ECO:0007669"/>
    <property type="project" value="InterPro"/>
</dbReference>
<dbReference type="SUPFAM" id="SSF46785">
    <property type="entry name" value="Winged helix' DNA-binding domain"/>
    <property type="match status" value="1"/>
</dbReference>
<dbReference type="EMBL" id="KZ451887">
    <property type="protein sequence ID" value="PKA66117.1"/>
    <property type="molecule type" value="Genomic_DNA"/>
</dbReference>
<protein>
    <submittedName>
        <fullName evidence="7">Sister chromatid cohesion 1 protein 2</fullName>
    </submittedName>
</protein>
<dbReference type="InterPro" id="IPR006909">
    <property type="entry name" value="Rad21/Rec8_C_eu"/>
</dbReference>
<feature type="domain" description="Rad21/Rec8-like protein C-terminal eukaryotic" evidence="5">
    <location>
        <begin position="599"/>
        <end position="640"/>
    </location>
</feature>
<feature type="domain" description="Rad21/Rec8-like protein N-terminal" evidence="6">
    <location>
        <begin position="1"/>
        <end position="99"/>
    </location>
</feature>
<feature type="compositionally biased region" description="Basic and acidic residues" evidence="4">
    <location>
        <begin position="468"/>
        <end position="491"/>
    </location>
</feature>
<proteinExistence type="inferred from homology"/>
<dbReference type="AlphaFoldDB" id="A0A2I0BE85"/>
<evidence type="ECO:0000256" key="4">
    <source>
        <dbReference type="SAM" id="MobiDB-lite"/>
    </source>
</evidence>
<feature type="region of interest" description="Disordered" evidence="4">
    <location>
        <begin position="88"/>
        <end position="118"/>
    </location>
</feature>
<dbReference type="PANTHER" id="PTHR12585:SF73">
    <property type="entry name" value="SISTER CHROMATID COHESION 1 PROTEIN 2"/>
    <property type="match status" value="1"/>
</dbReference>
<feature type="compositionally biased region" description="Polar residues" evidence="4">
    <location>
        <begin position="363"/>
        <end position="377"/>
    </location>
</feature>
<dbReference type="CDD" id="cd21793">
    <property type="entry name" value="Rad21_Rec8_M_AtSYN1-like"/>
    <property type="match status" value="1"/>
</dbReference>
<dbReference type="Gene3D" id="1.10.10.580">
    <property type="entry name" value="Structural maintenance of chromosome 1. Chain E"/>
    <property type="match status" value="1"/>
</dbReference>